<evidence type="ECO:0000256" key="12">
    <source>
        <dbReference type="HAMAP-Rule" id="MF_00176"/>
    </source>
</evidence>
<keyword evidence="4 12" id="KW-0963">Cytoplasm</keyword>
<dbReference type="Pfam" id="PF00587">
    <property type="entry name" value="tRNA-synt_2b"/>
    <property type="match status" value="1"/>
</dbReference>
<dbReference type="RefSeq" id="WP_115247678.1">
    <property type="nucleotide sequence ID" value="NZ_UGQC01000001.1"/>
</dbReference>
<feature type="binding site" evidence="12">
    <location>
        <begin position="247"/>
        <end position="249"/>
    </location>
    <ligand>
        <name>L-serine</name>
        <dbReference type="ChEBI" id="CHEBI:33384"/>
    </ligand>
</feature>
<evidence type="ECO:0000256" key="15">
    <source>
        <dbReference type="SAM" id="Coils"/>
    </source>
</evidence>
<comment type="function">
    <text evidence="12">Catalyzes the attachment of serine to tRNA(Ser). Is also able to aminoacylate tRNA(Sec) with serine, to form the misacylated tRNA L-seryl-tRNA(Sec), which will be further converted into selenocysteinyl-tRNA(Sec).</text>
</comment>
<dbReference type="GeneID" id="302270091"/>
<dbReference type="UniPathway" id="UPA00906">
    <property type="reaction ID" value="UER00895"/>
</dbReference>
<evidence type="ECO:0000313" key="17">
    <source>
        <dbReference type="EMBL" id="STZ00119.1"/>
    </source>
</evidence>
<dbReference type="SUPFAM" id="SSF46589">
    <property type="entry name" value="tRNA-binding arm"/>
    <property type="match status" value="1"/>
</dbReference>
<dbReference type="GO" id="GO:0016260">
    <property type="term" value="P:selenocysteine biosynthetic process"/>
    <property type="evidence" value="ECO:0007669"/>
    <property type="project" value="UniProtKB-UniRule"/>
</dbReference>
<comment type="pathway">
    <text evidence="2 12">Aminoacyl-tRNA biosynthesis; selenocysteinyl-tRNA(Sec) biosynthesis; L-seryl-tRNA(Sec) from L-serine and tRNA(Sec): step 1/1.</text>
</comment>
<dbReference type="InterPro" id="IPR006195">
    <property type="entry name" value="aa-tRNA-synth_II"/>
</dbReference>
<dbReference type="InterPro" id="IPR002317">
    <property type="entry name" value="Ser-tRNA-ligase_type_1"/>
</dbReference>
<dbReference type="EC" id="6.1.1.11" evidence="12"/>
<name>A0A378QGU1_MORLA</name>
<evidence type="ECO:0000313" key="18">
    <source>
        <dbReference type="Proteomes" id="UP000254107"/>
    </source>
</evidence>
<dbReference type="PIRSF" id="PIRSF001529">
    <property type="entry name" value="Ser-tRNA-synth_IIa"/>
    <property type="match status" value="1"/>
</dbReference>
<proteinExistence type="inferred from homology"/>
<comment type="caution">
    <text evidence="12">Lacks conserved residue(s) required for the propagation of feature annotation.</text>
</comment>
<dbReference type="SUPFAM" id="SSF55681">
    <property type="entry name" value="Class II aaRS and biotin synthetases"/>
    <property type="match status" value="1"/>
</dbReference>
<dbReference type="PANTHER" id="PTHR43697:SF1">
    <property type="entry name" value="SERINE--TRNA LIGASE"/>
    <property type="match status" value="1"/>
</dbReference>
<evidence type="ECO:0000256" key="5">
    <source>
        <dbReference type="ARBA" id="ARBA00022598"/>
    </source>
</evidence>
<comment type="similarity">
    <text evidence="3 12">Belongs to the class-II aminoacyl-tRNA synthetase family. Type-1 seryl-tRNA synthetase subfamily.</text>
</comment>
<evidence type="ECO:0000256" key="4">
    <source>
        <dbReference type="ARBA" id="ARBA00022490"/>
    </source>
</evidence>
<dbReference type="PROSITE" id="PS50862">
    <property type="entry name" value="AA_TRNA_LIGASE_II"/>
    <property type="match status" value="1"/>
</dbReference>
<evidence type="ECO:0000256" key="8">
    <source>
        <dbReference type="ARBA" id="ARBA00022917"/>
    </source>
</evidence>
<keyword evidence="7 12" id="KW-0067">ATP-binding</keyword>
<dbReference type="Gene3D" id="3.30.930.10">
    <property type="entry name" value="Bira Bifunctional Protein, Domain 2"/>
    <property type="match status" value="1"/>
</dbReference>
<keyword evidence="6 12" id="KW-0547">Nucleotide-binding</keyword>
<dbReference type="Gene3D" id="1.10.287.40">
    <property type="entry name" value="Serine-tRNA synthetase, tRNA binding domain"/>
    <property type="match status" value="1"/>
</dbReference>
<comment type="catalytic activity">
    <reaction evidence="11 12">
        <text>tRNA(Ser) + L-serine + ATP = L-seryl-tRNA(Ser) + AMP + diphosphate + H(+)</text>
        <dbReference type="Rhea" id="RHEA:12292"/>
        <dbReference type="Rhea" id="RHEA-COMP:9669"/>
        <dbReference type="Rhea" id="RHEA-COMP:9703"/>
        <dbReference type="ChEBI" id="CHEBI:15378"/>
        <dbReference type="ChEBI" id="CHEBI:30616"/>
        <dbReference type="ChEBI" id="CHEBI:33019"/>
        <dbReference type="ChEBI" id="CHEBI:33384"/>
        <dbReference type="ChEBI" id="CHEBI:78442"/>
        <dbReference type="ChEBI" id="CHEBI:78533"/>
        <dbReference type="ChEBI" id="CHEBI:456215"/>
        <dbReference type="EC" id="6.1.1.11"/>
    </reaction>
</comment>
<sequence length="438" mass="48900">MLDPKLLRTDLTTLKEKLATRGYELDVVFWTDVETKRKELQVRTEELQAQKNANAKAVGEYMQQRAKLSKQDVTPEDVRLLQIQRDIEKLLVEGNEISDLLKTAENELRDLQAVITNASLAIPNLPDDSVPVGVDESDNVEVRKWGVPRVFDFEIKDHTDIGEGLGQLDFALASKLTGARFSTLKGGLARLNRALIQFMLDTHISKGYTEMYVPYMVNAESLKGTGQLPKFEEDLFKVSDSYYMIPTSEVPLTNTVRDTILSPSDLPMKLTAHTPCFRSEAGSAGRDTRGLIRQHQFEKVEMVQIVRADTSMQALEEMTAQAESILQALELPYRVITLCTGDMGFGAVKTYDIEVWLPSQDTYREISSCSNCGDFQARRMGARVKDGKQTELVHTLNGSGLAVGRTLLAILENHQNADGTVNIPKVLQPYMGGLEVLK</sequence>
<dbReference type="AlphaFoldDB" id="A0A378QGU1"/>
<organism evidence="17 18">
    <name type="scientific">Moraxella lacunata</name>
    <dbReference type="NCBI Taxonomy" id="477"/>
    <lineage>
        <taxon>Bacteria</taxon>
        <taxon>Pseudomonadati</taxon>
        <taxon>Pseudomonadota</taxon>
        <taxon>Gammaproteobacteria</taxon>
        <taxon>Moraxellales</taxon>
        <taxon>Moraxellaceae</taxon>
        <taxon>Moraxella</taxon>
    </lineage>
</organism>
<dbReference type="Proteomes" id="UP000254107">
    <property type="component" value="Unassembled WGS sequence"/>
</dbReference>
<evidence type="ECO:0000256" key="6">
    <source>
        <dbReference type="ARBA" id="ARBA00022741"/>
    </source>
</evidence>
<keyword evidence="8 12" id="KW-0648">Protein biosynthesis</keyword>
<dbReference type="Pfam" id="PF02403">
    <property type="entry name" value="Seryl_tRNA_N"/>
    <property type="match status" value="1"/>
</dbReference>
<feature type="binding site" evidence="13">
    <location>
        <position position="247"/>
    </location>
    <ligand>
        <name>L-serine</name>
        <dbReference type="ChEBI" id="CHEBI:33384"/>
    </ligand>
</feature>
<dbReference type="InterPro" id="IPR033729">
    <property type="entry name" value="SerRS_core"/>
</dbReference>
<evidence type="ECO:0000256" key="1">
    <source>
        <dbReference type="ARBA" id="ARBA00004496"/>
    </source>
</evidence>
<accession>A0A378QGU1</accession>
<comment type="domain">
    <text evidence="12">Consists of two distinct domains, a catalytic core and a N-terminal extension that is involved in tRNA binding.</text>
</comment>
<feature type="coiled-coil region" evidence="15">
    <location>
        <begin position="87"/>
        <end position="121"/>
    </location>
</feature>
<evidence type="ECO:0000256" key="11">
    <source>
        <dbReference type="ARBA" id="ARBA00048823"/>
    </source>
</evidence>
<evidence type="ECO:0000256" key="14">
    <source>
        <dbReference type="PIRSR" id="PIRSR001529-2"/>
    </source>
</evidence>
<dbReference type="NCBIfam" id="TIGR00414">
    <property type="entry name" value="serS"/>
    <property type="match status" value="1"/>
</dbReference>
<feature type="binding site" evidence="12">
    <location>
        <position position="399"/>
    </location>
    <ligand>
        <name>L-serine</name>
        <dbReference type="ChEBI" id="CHEBI:33384"/>
    </ligand>
</feature>
<feature type="binding site" evidence="13">
    <location>
        <position position="278"/>
    </location>
    <ligand>
        <name>L-serine</name>
        <dbReference type="ChEBI" id="CHEBI:33384"/>
    </ligand>
</feature>
<evidence type="ECO:0000256" key="13">
    <source>
        <dbReference type="PIRSR" id="PIRSR001529-1"/>
    </source>
</evidence>
<evidence type="ECO:0000256" key="10">
    <source>
        <dbReference type="ARBA" id="ARBA00047929"/>
    </source>
</evidence>
<dbReference type="GO" id="GO:0004828">
    <property type="term" value="F:serine-tRNA ligase activity"/>
    <property type="evidence" value="ECO:0007669"/>
    <property type="project" value="UniProtKB-UniRule"/>
</dbReference>
<dbReference type="EMBL" id="UGQC01000001">
    <property type="protein sequence ID" value="STZ00119.1"/>
    <property type="molecule type" value="Genomic_DNA"/>
</dbReference>
<dbReference type="HAMAP" id="MF_00176">
    <property type="entry name" value="Ser_tRNA_synth_type1"/>
    <property type="match status" value="1"/>
</dbReference>
<feature type="binding site" evidence="12 14">
    <location>
        <begin position="278"/>
        <end position="280"/>
    </location>
    <ligand>
        <name>ATP</name>
        <dbReference type="ChEBI" id="CHEBI:30616"/>
    </ligand>
</feature>
<evidence type="ECO:0000256" key="7">
    <source>
        <dbReference type="ARBA" id="ARBA00022840"/>
    </source>
</evidence>
<evidence type="ECO:0000259" key="16">
    <source>
        <dbReference type="PROSITE" id="PS50862"/>
    </source>
</evidence>
<keyword evidence="18" id="KW-1185">Reference proteome</keyword>
<dbReference type="PANTHER" id="PTHR43697">
    <property type="entry name" value="SERYL-TRNA SYNTHETASE"/>
    <property type="match status" value="1"/>
</dbReference>
<protein>
    <recommendedName>
        <fullName evidence="12">Serine--tRNA ligase</fullName>
        <ecNumber evidence="12">6.1.1.11</ecNumber>
    </recommendedName>
    <alternativeName>
        <fullName evidence="12">Seryl-tRNA synthetase</fullName>
        <shortName evidence="12">SerRS</shortName>
    </alternativeName>
    <alternativeName>
        <fullName evidence="12">Seryl-tRNA(Ser/Sec) synthetase</fullName>
    </alternativeName>
</protein>
<dbReference type="InterPro" id="IPR045864">
    <property type="entry name" value="aa-tRNA-synth_II/BPL/LPL"/>
</dbReference>
<feature type="binding site" evidence="13">
    <location>
        <position position="397"/>
    </location>
    <ligand>
        <name>L-serine</name>
        <dbReference type="ChEBI" id="CHEBI:33384"/>
    </ligand>
</feature>
<gene>
    <name evidence="12 17" type="primary">serS</name>
    <name evidence="17" type="ORF">NCTC7911_01504</name>
</gene>
<dbReference type="InterPro" id="IPR015866">
    <property type="entry name" value="Ser-tRNA-synth_1_N"/>
</dbReference>
<evidence type="ECO:0000256" key="2">
    <source>
        <dbReference type="ARBA" id="ARBA00005045"/>
    </source>
</evidence>
<evidence type="ECO:0000256" key="3">
    <source>
        <dbReference type="ARBA" id="ARBA00010728"/>
    </source>
</evidence>
<dbReference type="GO" id="GO:0005524">
    <property type="term" value="F:ATP binding"/>
    <property type="evidence" value="ECO:0007669"/>
    <property type="project" value="UniProtKB-UniRule"/>
</dbReference>
<dbReference type="InterPro" id="IPR042103">
    <property type="entry name" value="SerRS_1_N_sf"/>
</dbReference>
<keyword evidence="9 12" id="KW-0030">Aminoacyl-tRNA synthetase</keyword>
<feature type="domain" description="Aminoacyl-transfer RNA synthetases class-II family profile" evidence="16">
    <location>
        <begin position="190"/>
        <end position="424"/>
    </location>
</feature>
<comment type="catalytic activity">
    <reaction evidence="10 12">
        <text>tRNA(Sec) + L-serine + ATP = L-seryl-tRNA(Sec) + AMP + diphosphate + H(+)</text>
        <dbReference type="Rhea" id="RHEA:42580"/>
        <dbReference type="Rhea" id="RHEA-COMP:9742"/>
        <dbReference type="Rhea" id="RHEA-COMP:10128"/>
        <dbReference type="ChEBI" id="CHEBI:15378"/>
        <dbReference type="ChEBI" id="CHEBI:30616"/>
        <dbReference type="ChEBI" id="CHEBI:33019"/>
        <dbReference type="ChEBI" id="CHEBI:33384"/>
        <dbReference type="ChEBI" id="CHEBI:78442"/>
        <dbReference type="ChEBI" id="CHEBI:78533"/>
        <dbReference type="ChEBI" id="CHEBI:456215"/>
        <dbReference type="EC" id="6.1.1.11"/>
    </reaction>
</comment>
<keyword evidence="5 12" id="KW-0436">Ligase</keyword>
<dbReference type="InterPro" id="IPR010978">
    <property type="entry name" value="tRNA-bd_arm"/>
</dbReference>
<dbReference type="GO" id="GO:0006434">
    <property type="term" value="P:seryl-tRNA aminoacylation"/>
    <property type="evidence" value="ECO:0007669"/>
    <property type="project" value="UniProtKB-UniRule"/>
</dbReference>
<feature type="binding site" evidence="12 14">
    <location>
        <begin position="365"/>
        <end position="368"/>
    </location>
    <ligand>
        <name>ATP</name>
        <dbReference type="ChEBI" id="CHEBI:30616"/>
    </ligand>
</feature>
<feature type="binding site" evidence="12 13">
    <location>
        <position position="301"/>
    </location>
    <ligand>
        <name>L-serine</name>
        <dbReference type="ChEBI" id="CHEBI:33384"/>
    </ligand>
</feature>
<dbReference type="InterPro" id="IPR002314">
    <property type="entry name" value="aa-tRNA-synt_IIb"/>
</dbReference>
<keyword evidence="15" id="KW-0175">Coiled coil</keyword>
<dbReference type="CDD" id="cd00770">
    <property type="entry name" value="SerRS_core"/>
    <property type="match status" value="1"/>
</dbReference>
<comment type="subcellular location">
    <subcellularLocation>
        <location evidence="1 12">Cytoplasm</location>
    </subcellularLocation>
</comment>
<dbReference type="PRINTS" id="PR00981">
    <property type="entry name" value="TRNASYNTHSER"/>
</dbReference>
<reference evidence="17 18" key="1">
    <citation type="submission" date="2018-06" db="EMBL/GenBank/DDBJ databases">
        <authorList>
            <consortium name="Pathogen Informatics"/>
            <person name="Doyle S."/>
        </authorList>
    </citation>
    <scope>NUCLEOTIDE SEQUENCE [LARGE SCALE GENOMIC DNA]</scope>
    <source>
        <strain evidence="17 18">NCTC7911</strain>
    </source>
</reference>
<dbReference type="GO" id="GO:0005737">
    <property type="term" value="C:cytoplasm"/>
    <property type="evidence" value="ECO:0007669"/>
    <property type="project" value="UniProtKB-SubCell"/>
</dbReference>
<comment type="subunit">
    <text evidence="12">Homodimer. The tRNA molecule binds across the dimer.</text>
</comment>
<evidence type="ECO:0000256" key="9">
    <source>
        <dbReference type="ARBA" id="ARBA00023146"/>
    </source>
</evidence>